<proteinExistence type="predicted"/>
<accession>A0ACC0CAC3</accession>
<evidence type="ECO:0000313" key="1">
    <source>
        <dbReference type="EMBL" id="KAI5681792.1"/>
    </source>
</evidence>
<gene>
    <name evidence="1" type="ORF">M9H77_03020</name>
</gene>
<name>A0ACC0CAC3_CATRO</name>
<sequence>MMYIVEAHCRWSCKIVFKRNRSGFPQCSTRNERQRVMEVGLWSSPRESEFFPLANSNSFSLASMEIDG</sequence>
<organism evidence="1 2">
    <name type="scientific">Catharanthus roseus</name>
    <name type="common">Madagascar periwinkle</name>
    <name type="synonym">Vinca rosea</name>
    <dbReference type="NCBI Taxonomy" id="4058"/>
    <lineage>
        <taxon>Eukaryota</taxon>
        <taxon>Viridiplantae</taxon>
        <taxon>Streptophyta</taxon>
        <taxon>Embryophyta</taxon>
        <taxon>Tracheophyta</taxon>
        <taxon>Spermatophyta</taxon>
        <taxon>Magnoliopsida</taxon>
        <taxon>eudicotyledons</taxon>
        <taxon>Gunneridae</taxon>
        <taxon>Pentapetalae</taxon>
        <taxon>asterids</taxon>
        <taxon>lamiids</taxon>
        <taxon>Gentianales</taxon>
        <taxon>Apocynaceae</taxon>
        <taxon>Rauvolfioideae</taxon>
        <taxon>Vinceae</taxon>
        <taxon>Catharanthinae</taxon>
        <taxon>Catharanthus</taxon>
    </lineage>
</organism>
<comment type="caution">
    <text evidence="1">The sequence shown here is derived from an EMBL/GenBank/DDBJ whole genome shotgun (WGS) entry which is preliminary data.</text>
</comment>
<evidence type="ECO:0000313" key="2">
    <source>
        <dbReference type="Proteomes" id="UP001060085"/>
    </source>
</evidence>
<protein>
    <submittedName>
        <fullName evidence="1">Uncharacterized protein</fullName>
    </submittedName>
</protein>
<dbReference type="Proteomes" id="UP001060085">
    <property type="component" value="Linkage Group LG01"/>
</dbReference>
<keyword evidence="2" id="KW-1185">Reference proteome</keyword>
<reference evidence="2" key="1">
    <citation type="journal article" date="2023" name="Nat. Plants">
        <title>Single-cell RNA sequencing provides a high-resolution roadmap for understanding the multicellular compartmentation of specialized metabolism.</title>
        <authorList>
            <person name="Sun S."/>
            <person name="Shen X."/>
            <person name="Li Y."/>
            <person name="Li Y."/>
            <person name="Wang S."/>
            <person name="Li R."/>
            <person name="Zhang H."/>
            <person name="Shen G."/>
            <person name="Guo B."/>
            <person name="Wei J."/>
            <person name="Xu J."/>
            <person name="St-Pierre B."/>
            <person name="Chen S."/>
            <person name="Sun C."/>
        </authorList>
    </citation>
    <scope>NUCLEOTIDE SEQUENCE [LARGE SCALE GENOMIC DNA]</scope>
</reference>
<dbReference type="EMBL" id="CM044701">
    <property type="protein sequence ID" value="KAI5681792.1"/>
    <property type="molecule type" value="Genomic_DNA"/>
</dbReference>